<protein>
    <submittedName>
        <fullName evidence="1">Uncharacterized protein</fullName>
    </submittedName>
</protein>
<name>A0ACC2VFW1_9TREE</name>
<keyword evidence="2" id="KW-1185">Reference proteome</keyword>
<organism evidence="1 2">
    <name type="scientific">Naganishia adeliensis</name>
    <dbReference type="NCBI Taxonomy" id="92952"/>
    <lineage>
        <taxon>Eukaryota</taxon>
        <taxon>Fungi</taxon>
        <taxon>Dikarya</taxon>
        <taxon>Basidiomycota</taxon>
        <taxon>Agaricomycotina</taxon>
        <taxon>Tremellomycetes</taxon>
        <taxon>Filobasidiales</taxon>
        <taxon>Filobasidiaceae</taxon>
        <taxon>Naganishia</taxon>
    </lineage>
</organism>
<evidence type="ECO:0000313" key="2">
    <source>
        <dbReference type="Proteomes" id="UP001230649"/>
    </source>
</evidence>
<gene>
    <name evidence="1" type="ORF">QFC20_006097</name>
</gene>
<evidence type="ECO:0000313" key="1">
    <source>
        <dbReference type="EMBL" id="KAJ9097874.1"/>
    </source>
</evidence>
<comment type="caution">
    <text evidence="1">The sequence shown here is derived from an EMBL/GenBank/DDBJ whole genome shotgun (WGS) entry which is preliminary data.</text>
</comment>
<proteinExistence type="predicted"/>
<dbReference type="EMBL" id="JASBWS010000099">
    <property type="protein sequence ID" value="KAJ9097874.1"/>
    <property type="molecule type" value="Genomic_DNA"/>
</dbReference>
<reference evidence="1" key="1">
    <citation type="submission" date="2023-04" db="EMBL/GenBank/DDBJ databases">
        <title>Draft Genome sequencing of Naganishia species isolated from polar environments using Oxford Nanopore Technology.</title>
        <authorList>
            <person name="Leo P."/>
            <person name="Venkateswaran K."/>
        </authorList>
    </citation>
    <scope>NUCLEOTIDE SEQUENCE</scope>
    <source>
        <strain evidence="1">MNA-CCFEE 5262</strain>
    </source>
</reference>
<dbReference type="Proteomes" id="UP001230649">
    <property type="component" value="Unassembled WGS sequence"/>
</dbReference>
<sequence length="172" mass="17987">MQTNAPNVYTGIFNISGRRGADGQHVMEWSISLTFQEGGACANYREAFSRLASMVPLIDEGLNAGKSLGTAVKNAWDATRKETKPKIKAEAEVKSQENVKVEEGASMASSSMASGTQRAAPSVTLVDSSQTEPNQFPFNNSAAATSAVSGANKVVIFSAGALVFVLVGIVLA</sequence>
<accession>A0ACC2VFW1</accession>